<evidence type="ECO:0000313" key="1">
    <source>
        <dbReference type="EMBL" id="VTJ68205.1"/>
    </source>
</evidence>
<dbReference type="AlphaFoldDB" id="A0A5E4BFP2"/>
<dbReference type="EMBL" id="CABDUW010000418">
    <property type="protein sequence ID" value="VTJ68205.1"/>
    <property type="molecule type" value="Genomic_DNA"/>
</dbReference>
<feature type="non-terminal residue" evidence="1">
    <location>
        <position position="57"/>
    </location>
</feature>
<proteinExistence type="predicted"/>
<accession>A0A5E4BFP2</accession>
<name>A0A5E4BFP2_MARMO</name>
<protein>
    <submittedName>
        <fullName evidence="1">Uncharacterized protein</fullName>
    </submittedName>
</protein>
<comment type="caution">
    <text evidence="1">The sequence shown here is derived from an EMBL/GenBank/DDBJ whole genome shotgun (WGS) entry which is preliminary data.</text>
</comment>
<reference evidence="1" key="1">
    <citation type="submission" date="2019-04" db="EMBL/GenBank/DDBJ databases">
        <authorList>
            <person name="Alioto T."/>
            <person name="Alioto T."/>
        </authorList>
    </citation>
    <scope>NUCLEOTIDE SEQUENCE [LARGE SCALE GENOMIC DNA]</scope>
</reference>
<gene>
    <name evidence="1" type="ORF">MONAX_5E023425</name>
</gene>
<sequence length="57" mass="6339">PWRTDCNFQFEIKPSEGFDNNSNKPGLSGSSLEIALLTISLETEVTSHVSQDTEVLR</sequence>
<feature type="non-terminal residue" evidence="1">
    <location>
        <position position="1"/>
    </location>
</feature>
<dbReference type="Proteomes" id="UP000335636">
    <property type="component" value="Unassembled WGS sequence"/>
</dbReference>
<keyword evidence="2" id="KW-1185">Reference proteome</keyword>
<organism evidence="1 2">
    <name type="scientific">Marmota monax</name>
    <name type="common">Woodchuck</name>
    <dbReference type="NCBI Taxonomy" id="9995"/>
    <lineage>
        <taxon>Eukaryota</taxon>
        <taxon>Metazoa</taxon>
        <taxon>Chordata</taxon>
        <taxon>Craniata</taxon>
        <taxon>Vertebrata</taxon>
        <taxon>Euteleostomi</taxon>
        <taxon>Mammalia</taxon>
        <taxon>Eutheria</taxon>
        <taxon>Euarchontoglires</taxon>
        <taxon>Glires</taxon>
        <taxon>Rodentia</taxon>
        <taxon>Sciuromorpha</taxon>
        <taxon>Sciuridae</taxon>
        <taxon>Xerinae</taxon>
        <taxon>Marmotini</taxon>
        <taxon>Marmota</taxon>
    </lineage>
</organism>
<evidence type="ECO:0000313" key="2">
    <source>
        <dbReference type="Proteomes" id="UP000335636"/>
    </source>
</evidence>